<accession>A0A814XMM9</accession>
<protein>
    <submittedName>
        <fullName evidence="1">Uncharacterized protein</fullName>
    </submittedName>
</protein>
<dbReference type="EMBL" id="CAJNOO010001950">
    <property type="protein sequence ID" value="CAF1219019.1"/>
    <property type="molecule type" value="Genomic_DNA"/>
</dbReference>
<dbReference type="Proteomes" id="UP000663882">
    <property type="component" value="Unassembled WGS sequence"/>
</dbReference>
<sequence length="126" mass="14209">MINIRAATISDIEALVRVHHAALHGSAPSTFYEQSILQSWSPSPTDKDQPKDITKNYTVHIDAYDRIKLIHGYHCEILCNSRYYEQKGNNNIGSCQCELNNSEMTPIDQDQCNCSLDSICIGILNH</sequence>
<proteinExistence type="predicted"/>
<dbReference type="AlphaFoldDB" id="A0A814XMM9"/>
<evidence type="ECO:0000313" key="2">
    <source>
        <dbReference type="Proteomes" id="UP000663882"/>
    </source>
</evidence>
<dbReference type="OrthoDB" id="7305308at2759"/>
<gene>
    <name evidence="1" type="ORF">RFH988_LOCUS25538</name>
</gene>
<name>A0A814XMM9_9BILA</name>
<reference evidence="1" key="1">
    <citation type="submission" date="2021-02" db="EMBL/GenBank/DDBJ databases">
        <authorList>
            <person name="Nowell W R."/>
        </authorList>
    </citation>
    <scope>NUCLEOTIDE SEQUENCE</scope>
</reference>
<organism evidence="1 2">
    <name type="scientific">Rotaria sordida</name>
    <dbReference type="NCBI Taxonomy" id="392033"/>
    <lineage>
        <taxon>Eukaryota</taxon>
        <taxon>Metazoa</taxon>
        <taxon>Spiralia</taxon>
        <taxon>Gnathifera</taxon>
        <taxon>Rotifera</taxon>
        <taxon>Eurotatoria</taxon>
        <taxon>Bdelloidea</taxon>
        <taxon>Philodinida</taxon>
        <taxon>Philodinidae</taxon>
        <taxon>Rotaria</taxon>
    </lineage>
</organism>
<comment type="caution">
    <text evidence="1">The sequence shown here is derived from an EMBL/GenBank/DDBJ whole genome shotgun (WGS) entry which is preliminary data.</text>
</comment>
<evidence type="ECO:0000313" key="1">
    <source>
        <dbReference type="EMBL" id="CAF1219019.1"/>
    </source>
</evidence>